<protein>
    <submittedName>
        <fullName evidence="1">Carboxypeptidase regulatory-like domain-containing protein</fullName>
    </submittedName>
</protein>
<dbReference type="AlphaFoldDB" id="A0A7M1S6E3"/>
<dbReference type="RefSeq" id="WP_197549490.1">
    <property type="nucleotide sequence ID" value="NZ_CP063164.1"/>
</dbReference>
<dbReference type="GO" id="GO:0004180">
    <property type="term" value="F:carboxypeptidase activity"/>
    <property type="evidence" value="ECO:0007669"/>
    <property type="project" value="UniProtKB-KW"/>
</dbReference>
<sequence length="211" mass="23784">MKKKYLLLLVSLFTLWFTTGCVERELPYLPGESGYGQGWGSSEDEENIDISDIDQNMTESGAMLSEEAYKVPRIPFPMDEYVRLARVGKGTVKGQIYITDGYGKKVVGKATRLYLNPKTSYSDQWYQESYIGGQKMQKADDRLFNYLRFTSSDANGNFSFYGVPSGSYYLIGTVRCGMECGYDTPKSIRIATLVTVKGNQVVQKDLVGQMY</sequence>
<gene>
    <name evidence="1" type="ORF">IMZ28_04165</name>
</gene>
<evidence type="ECO:0000313" key="1">
    <source>
        <dbReference type="EMBL" id="QOR62672.1"/>
    </source>
</evidence>
<reference evidence="1 2" key="1">
    <citation type="submission" date="2020-10" db="EMBL/GenBank/DDBJ databases">
        <title>The genome of sulfurovum sp.</title>
        <authorList>
            <person name="Xie S."/>
            <person name="Shao Z."/>
            <person name="Jiang L."/>
        </authorList>
    </citation>
    <scope>NUCLEOTIDE SEQUENCE [LARGE SCALE GENOMIC DNA]</scope>
    <source>
        <strain evidence="1 2">ST-419</strain>
    </source>
</reference>
<dbReference type="KEGG" id="sinu:IMZ28_04165"/>
<dbReference type="PROSITE" id="PS51257">
    <property type="entry name" value="PROKAR_LIPOPROTEIN"/>
    <property type="match status" value="1"/>
</dbReference>
<keyword evidence="1" id="KW-0645">Protease</keyword>
<dbReference type="Proteomes" id="UP000595074">
    <property type="component" value="Chromosome"/>
</dbReference>
<dbReference type="EMBL" id="CP063164">
    <property type="protein sequence ID" value="QOR62672.1"/>
    <property type="molecule type" value="Genomic_DNA"/>
</dbReference>
<proteinExistence type="predicted"/>
<evidence type="ECO:0000313" key="2">
    <source>
        <dbReference type="Proteomes" id="UP000595074"/>
    </source>
</evidence>
<keyword evidence="1" id="KW-0121">Carboxypeptidase</keyword>
<keyword evidence="2" id="KW-1185">Reference proteome</keyword>
<name>A0A7M1S6E3_9BACT</name>
<organism evidence="1 2">
    <name type="scientific">Sulfurovum indicum</name>
    <dbReference type="NCBI Taxonomy" id="2779528"/>
    <lineage>
        <taxon>Bacteria</taxon>
        <taxon>Pseudomonadati</taxon>
        <taxon>Campylobacterota</taxon>
        <taxon>Epsilonproteobacteria</taxon>
        <taxon>Campylobacterales</taxon>
        <taxon>Sulfurovaceae</taxon>
        <taxon>Sulfurovum</taxon>
    </lineage>
</organism>
<keyword evidence="1" id="KW-0378">Hydrolase</keyword>
<dbReference type="SUPFAM" id="SSF117074">
    <property type="entry name" value="Hypothetical protein PA1324"/>
    <property type="match status" value="1"/>
</dbReference>
<accession>A0A7M1S6E3</accession>